<dbReference type="RefSeq" id="XP_026720142.1">
    <property type="nucleotide sequence ID" value="XM_026864341.1"/>
</dbReference>
<evidence type="ECO:0000256" key="4">
    <source>
        <dbReference type="ARBA" id="ARBA00022729"/>
    </source>
</evidence>
<dbReference type="PANTHER" id="PTHR35670:SF1">
    <property type="entry name" value="TRANSMEMBRANE PROTEIN 81"/>
    <property type="match status" value="1"/>
</dbReference>
<dbReference type="Ensembl" id="ENSACUT00000010135.1">
    <property type="protein sequence ID" value="ENSACUP00000009506.1"/>
    <property type="gene ID" value="ENSACUG00000006429.1"/>
</dbReference>
<dbReference type="PANTHER" id="PTHR35670">
    <property type="entry name" value="TRANSMEMBRANE PROTEIN 81"/>
    <property type="match status" value="1"/>
</dbReference>
<dbReference type="OMA" id="ECLTNWL"/>
<evidence type="ECO:0000256" key="10">
    <source>
        <dbReference type="ARBA" id="ARBA00050022"/>
    </source>
</evidence>
<evidence type="ECO:0000256" key="1">
    <source>
        <dbReference type="ARBA" id="ARBA00004251"/>
    </source>
</evidence>
<feature type="domain" description="Ig-like" evidence="12">
    <location>
        <begin position="96"/>
        <end position="170"/>
    </location>
</feature>
<keyword evidence="6 11" id="KW-0472">Membrane</keyword>
<keyword evidence="8" id="KW-0393">Immunoglobulin domain</keyword>
<dbReference type="Gene3D" id="2.60.40.10">
    <property type="entry name" value="Immunoglobulins"/>
    <property type="match status" value="1"/>
</dbReference>
<keyword evidence="2" id="KW-1003">Cell membrane</keyword>
<comment type="function">
    <text evidence="9">Essential fertilization factor required for male fertility. Part of a conserved trimeric sperm complex with the essential fertilization factors IZUMO1 and SPACA6 which bridges sperm and oocyte membranes during fertilization by binding to IZUMO1R/JUNO on the oocyte.</text>
</comment>
<dbReference type="AlphaFoldDB" id="A0A663MCN4"/>
<accession>A0A663MCN4</accession>
<protein>
    <recommendedName>
        <fullName evidence="10">Transmembrane protein 81</fullName>
    </recommendedName>
</protein>
<reference evidence="13" key="1">
    <citation type="submission" date="2025-08" db="UniProtKB">
        <authorList>
            <consortium name="Ensembl"/>
        </authorList>
    </citation>
    <scope>IDENTIFICATION</scope>
</reference>
<evidence type="ECO:0000256" key="2">
    <source>
        <dbReference type="ARBA" id="ARBA00022475"/>
    </source>
</evidence>
<name>A0A663MCN4_ATHCN</name>
<dbReference type="Proteomes" id="UP000472269">
    <property type="component" value="Unplaced"/>
</dbReference>
<evidence type="ECO:0000259" key="12">
    <source>
        <dbReference type="PROSITE" id="PS50835"/>
    </source>
</evidence>
<gene>
    <name evidence="13" type="primary">TMEM81</name>
</gene>
<proteinExistence type="predicted"/>
<evidence type="ECO:0000313" key="13">
    <source>
        <dbReference type="Ensembl" id="ENSACUP00000009506.1"/>
    </source>
</evidence>
<evidence type="ECO:0000256" key="5">
    <source>
        <dbReference type="ARBA" id="ARBA00022989"/>
    </source>
</evidence>
<dbReference type="GO" id="GO:0005886">
    <property type="term" value="C:plasma membrane"/>
    <property type="evidence" value="ECO:0007669"/>
    <property type="project" value="UniProtKB-SubCell"/>
</dbReference>
<dbReference type="GeneID" id="113488915"/>
<dbReference type="InterPro" id="IPR003599">
    <property type="entry name" value="Ig_sub"/>
</dbReference>
<keyword evidence="14" id="KW-1185">Reference proteome</keyword>
<evidence type="ECO:0000256" key="8">
    <source>
        <dbReference type="ARBA" id="ARBA00023319"/>
    </source>
</evidence>
<dbReference type="SMART" id="SM00409">
    <property type="entry name" value="IG"/>
    <property type="match status" value="1"/>
</dbReference>
<dbReference type="CDD" id="cd00096">
    <property type="entry name" value="Ig"/>
    <property type="match status" value="1"/>
</dbReference>
<feature type="transmembrane region" description="Helical" evidence="11">
    <location>
        <begin position="227"/>
        <end position="252"/>
    </location>
</feature>
<keyword evidence="4" id="KW-0732">Signal</keyword>
<keyword evidence="5 11" id="KW-1133">Transmembrane helix</keyword>
<evidence type="ECO:0000256" key="9">
    <source>
        <dbReference type="ARBA" id="ARBA00049937"/>
    </source>
</evidence>
<dbReference type="InterPro" id="IPR039293">
    <property type="entry name" value="TMEM81"/>
</dbReference>
<dbReference type="SUPFAM" id="SSF48726">
    <property type="entry name" value="Immunoglobulin"/>
    <property type="match status" value="1"/>
</dbReference>
<evidence type="ECO:0000313" key="14">
    <source>
        <dbReference type="Proteomes" id="UP000472269"/>
    </source>
</evidence>
<dbReference type="PROSITE" id="PS50835">
    <property type="entry name" value="IG_LIKE"/>
    <property type="match status" value="1"/>
</dbReference>
<keyword evidence="3 11" id="KW-0812">Transmembrane</keyword>
<evidence type="ECO:0000256" key="6">
    <source>
        <dbReference type="ARBA" id="ARBA00023136"/>
    </source>
</evidence>
<dbReference type="InterPro" id="IPR007110">
    <property type="entry name" value="Ig-like_dom"/>
</dbReference>
<comment type="subcellular location">
    <subcellularLocation>
        <location evidence="1">Cell membrane</location>
        <topology evidence="1">Single-pass type I membrane protein</topology>
    </subcellularLocation>
</comment>
<evidence type="ECO:0000256" key="7">
    <source>
        <dbReference type="ARBA" id="ARBA00023157"/>
    </source>
</evidence>
<dbReference type="KEGG" id="acun:113488915"/>
<dbReference type="CTD" id="388730"/>
<reference evidence="13" key="2">
    <citation type="submission" date="2025-09" db="UniProtKB">
        <authorList>
            <consortium name="Ensembl"/>
        </authorList>
    </citation>
    <scope>IDENTIFICATION</scope>
</reference>
<organism evidence="13 14">
    <name type="scientific">Athene cunicularia</name>
    <name type="common">Burrowing owl</name>
    <name type="synonym">Speotyto cunicularia</name>
    <dbReference type="NCBI Taxonomy" id="194338"/>
    <lineage>
        <taxon>Eukaryota</taxon>
        <taxon>Metazoa</taxon>
        <taxon>Chordata</taxon>
        <taxon>Craniata</taxon>
        <taxon>Vertebrata</taxon>
        <taxon>Euteleostomi</taxon>
        <taxon>Archelosauria</taxon>
        <taxon>Archosauria</taxon>
        <taxon>Dinosauria</taxon>
        <taxon>Saurischia</taxon>
        <taxon>Theropoda</taxon>
        <taxon>Coelurosauria</taxon>
        <taxon>Aves</taxon>
        <taxon>Neognathae</taxon>
        <taxon>Neoaves</taxon>
        <taxon>Telluraves</taxon>
        <taxon>Strigiformes</taxon>
        <taxon>Strigidae</taxon>
        <taxon>Athene</taxon>
    </lineage>
</organism>
<evidence type="ECO:0000256" key="3">
    <source>
        <dbReference type="ARBA" id="ARBA00022692"/>
    </source>
</evidence>
<dbReference type="OrthoDB" id="9390762at2759"/>
<dbReference type="InterPro" id="IPR013783">
    <property type="entry name" value="Ig-like_fold"/>
</dbReference>
<evidence type="ECO:0000256" key="11">
    <source>
        <dbReference type="SAM" id="Phobius"/>
    </source>
</evidence>
<dbReference type="InterPro" id="IPR036179">
    <property type="entry name" value="Ig-like_dom_sf"/>
</dbReference>
<sequence length="262" mass="29367">MKTLGKSHILGILPCAFYLPLVVTIQKITIPEHLKSAVVKIPVNSTSCSVTCGLGFKLEELCEITAEGQRRNCSLHRSECLTSWVCGLRHFTVPVGKPFQFSCLAVGTAGLGSRAYSYKWRLARGLITTNDALFKPFQNPDSVIRFSPIKESDAGTYRCDVQMSKTFRIIKRVYFGVTVIQNDLVDLNFQKFLTWEQKLTAKKQGEPTENSTHEEVQEEQHFCQGELFYECLVGVGSGMIGGVLVSMALCFLRKMLRRRAAK</sequence>
<keyword evidence="7" id="KW-1015">Disulfide bond</keyword>